<dbReference type="PROSITE" id="PS51471">
    <property type="entry name" value="FE2OG_OXY"/>
    <property type="match status" value="1"/>
</dbReference>
<dbReference type="OrthoDB" id="288590at2759"/>
<dbReference type="InterPro" id="IPR026992">
    <property type="entry name" value="DIOX_N"/>
</dbReference>
<keyword evidence="3 10" id="KW-0223">Dioxygenase</keyword>
<dbReference type="Pfam" id="PF03171">
    <property type="entry name" value="2OG-FeII_Oxy"/>
    <property type="match status" value="1"/>
</dbReference>
<dbReference type="RefSeq" id="XP_004506878.1">
    <property type="nucleotide sequence ID" value="XM_004506821.3"/>
</dbReference>
<dbReference type="InterPro" id="IPR005123">
    <property type="entry name" value="Oxoglu/Fe-dep_dioxygenase_dom"/>
</dbReference>
<dbReference type="GeneID" id="101497885"/>
<dbReference type="AlphaFoldDB" id="A0A1S2YMB3"/>
<dbReference type="SUPFAM" id="SSF51197">
    <property type="entry name" value="Clavaminate synthase-like"/>
    <property type="match status" value="1"/>
</dbReference>
<reference evidence="9" key="1">
    <citation type="journal article" date="2013" name="Nat. Biotechnol.">
        <title>Draft genome sequence of chickpea (Cicer arietinum) provides a resource for trait improvement.</title>
        <authorList>
            <person name="Varshney R.K."/>
            <person name="Song C."/>
            <person name="Saxena R.K."/>
            <person name="Azam S."/>
            <person name="Yu S."/>
            <person name="Sharpe A.G."/>
            <person name="Cannon S."/>
            <person name="Baek J."/>
            <person name="Rosen B.D."/>
            <person name="Tar'an B."/>
            <person name="Millan T."/>
            <person name="Zhang X."/>
            <person name="Ramsay L.D."/>
            <person name="Iwata A."/>
            <person name="Wang Y."/>
            <person name="Nelson W."/>
            <person name="Farmer A.D."/>
            <person name="Gaur P.M."/>
            <person name="Soderlund C."/>
            <person name="Penmetsa R.V."/>
            <person name="Xu C."/>
            <person name="Bharti A.K."/>
            <person name="He W."/>
            <person name="Winter P."/>
            <person name="Zhao S."/>
            <person name="Hane J.K."/>
            <person name="Carrasquilla-Garcia N."/>
            <person name="Condie J.A."/>
            <person name="Upadhyaya H.D."/>
            <person name="Luo M.C."/>
            <person name="Thudi M."/>
            <person name="Gowda C.L."/>
            <person name="Singh N.P."/>
            <person name="Lichtenzveig J."/>
            <person name="Gali K.K."/>
            <person name="Rubio J."/>
            <person name="Nadarajan N."/>
            <person name="Dolezel J."/>
            <person name="Bansal K.C."/>
            <person name="Xu X."/>
            <person name="Edwards D."/>
            <person name="Zhang G."/>
            <person name="Kahl G."/>
            <person name="Gil J."/>
            <person name="Singh K.B."/>
            <person name="Datta S.K."/>
            <person name="Jackson S.A."/>
            <person name="Wang J."/>
            <person name="Cook D.R."/>
        </authorList>
    </citation>
    <scope>NUCLEOTIDE SEQUENCE [LARGE SCALE GENOMIC DNA]</scope>
    <source>
        <strain evidence="9">cv. CDC Frontier</strain>
    </source>
</reference>
<reference evidence="10" key="2">
    <citation type="submission" date="2025-08" db="UniProtKB">
        <authorList>
            <consortium name="RefSeq"/>
        </authorList>
    </citation>
    <scope>IDENTIFICATION</scope>
    <source>
        <tissue evidence="10">Etiolated seedlings</tissue>
    </source>
</reference>
<dbReference type="Pfam" id="PF14226">
    <property type="entry name" value="DIOX_N"/>
    <property type="match status" value="1"/>
</dbReference>
<evidence type="ECO:0000256" key="4">
    <source>
        <dbReference type="ARBA" id="ARBA00023002"/>
    </source>
</evidence>
<proteinExistence type="inferred from homology"/>
<evidence type="ECO:0000313" key="9">
    <source>
        <dbReference type="Proteomes" id="UP000087171"/>
    </source>
</evidence>
<keyword evidence="9" id="KW-1185">Reference proteome</keyword>
<dbReference type="KEGG" id="cam:101497885"/>
<keyword evidence="5 7" id="KW-0408">Iron</keyword>
<evidence type="ECO:0000256" key="1">
    <source>
        <dbReference type="ARBA" id="ARBA00008056"/>
    </source>
</evidence>
<dbReference type="InterPro" id="IPR050231">
    <property type="entry name" value="Iron_ascorbate_oxido_reductase"/>
</dbReference>
<evidence type="ECO:0000313" key="10">
    <source>
        <dbReference type="RefSeq" id="XP_004506878.1"/>
    </source>
</evidence>
<evidence type="ECO:0000256" key="5">
    <source>
        <dbReference type="ARBA" id="ARBA00023004"/>
    </source>
</evidence>
<evidence type="ECO:0000259" key="8">
    <source>
        <dbReference type="PROSITE" id="PS51471"/>
    </source>
</evidence>
<sequence length="314" mass="36180">MSSKTTLKLPQIDFTSLNLEAKSPNWELVKSQVYEALLEYGCFEAIFDEIPIELRKAIFASLEELFDLPLETKQLNVSKKPYHGYVGQYPMIPLYESMGIDDANIFDKVESMTNNFWPDGNQSFSKTIHSFSDELTKLDQIIRKMILESLGVEKYLEEHLNSSNYLLRVMKYKGPETSDTKLGLSSHTDRNIVTILYQNEVEGLEVMTKDGKWISYKPSLNSFVVMIGDSLHAWSNGRLHSPFHQVMMSGNEARYSTGLFSIPKGGYLIKAPKELVDEEHPLLFKPYDHVEFLKYYYSEKGQRDQFPMRTFCGV</sequence>
<dbReference type="InterPro" id="IPR027443">
    <property type="entry name" value="IPNS-like_sf"/>
</dbReference>
<comment type="similarity">
    <text evidence="1 7">Belongs to the iron/ascorbate-dependent oxidoreductase family.</text>
</comment>
<evidence type="ECO:0000256" key="3">
    <source>
        <dbReference type="ARBA" id="ARBA00022964"/>
    </source>
</evidence>
<dbReference type="Gene3D" id="2.60.120.330">
    <property type="entry name" value="B-lactam Antibiotic, Isopenicillin N Synthase, Chain"/>
    <property type="match status" value="1"/>
</dbReference>
<feature type="domain" description="Fe2OG dioxygenase" evidence="8">
    <location>
        <begin position="162"/>
        <end position="263"/>
    </location>
</feature>
<evidence type="ECO:0000256" key="6">
    <source>
        <dbReference type="ARBA" id="ARBA00057022"/>
    </source>
</evidence>
<comment type="function">
    <text evidence="6">Probable 2-oxoglutarate-dependent dioxygenase that may be involved in glucosinolates biosynthesis. May play a role in the production of aliphatic glucosinolates.</text>
</comment>
<organism evidence="9 10">
    <name type="scientific">Cicer arietinum</name>
    <name type="common">Chickpea</name>
    <name type="synonym">Garbanzo</name>
    <dbReference type="NCBI Taxonomy" id="3827"/>
    <lineage>
        <taxon>Eukaryota</taxon>
        <taxon>Viridiplantae</taxon>
        <taxon>Streptophyta</taxon>
        <taxon>Embryophyta</taxon>
        <taxon>Tracheophyta</taxon>
        <taxon>Spermatophyta</taxon>
        <taxon>Magnoliopsida</taxon>
        <taxon>eudicotyledons</taxon>
        <taxon>Gunneridae</taxon>
        <taxon>Pentapetalae</taxon>
        <taxon>rosids</taxon>
        <taxon>fabids</taxon>
        <taxon>Fabales</taxon>
        <taxon>Fabaceae</taxon>
        <taxon>Papilionoideae</taxon>
        <taxon>50 kb inversion clade</taxon>
        <taxon>NPAAA clade</taxon>
        <taxon>Hologalegina</taxon>
        <taxon>IRL clade</taxon>
        <taxon>Cicereae</taxon>
        <taxon>Cicer</taxon>
    </lineage>
</organism>
<gene>
    <name evidence="10" type="primary">LOC101497885</name>
</gene>
<accession>A0A1S2YMB3</accession>
<dbReference type="PANTHER" id="PTHR47990">
    <property type="entry name" value="2-OXOGLUTARATE (2OG) AND FE(II)-DEPENDENT OXYGENASE SUPERFAMILY PROTEIN-RELATED"/>
    <property type="match status" value="1"/>
</dbReference>
<evidence type="ECO:0000256" key="7">
    <source>
        <dbReference type="RuleBase" id="RU003682"/>
    </source>
</evidence>
<dbReference type="Proteomes" id="UP000087171">
    <property type="component" value="Chromosome Ca6"/>
</dbReference>
<dbReference type="GO" id="GO:0046872">
    <property type="term" value="F:metal ion binding"/>
    <property type="evidence" value="ECO:0007669"/>
    <property type="project" value="UniProtKB-KW"/>
</dbReference>
<dbReference type="InterPro" id="IPR044861">
    <property type="entry name" value="IPNS-like_FE2OG_OXY"/>
</dbReference>
<dbReference type="eggNOG" id="KOG0143">
    <property type="taxonomic scope" value="Eukaryota"/>
</dbReference>
<name>A0A1S2YMB3_CICAR</name>
<dbReference type="GO" id="GO:0051213">
    <property type="term" value="F:dioxygenase activity"/>
    <property type="evidence" value="ECO:0007669"/>
    <property type="project" value="UniProtKB-KW"/>
</dbReference>
<evidence type="ECO:0000256" key="2">
    <source>
        <dbReference type="ARBA" id="ARBA00022723"/>
    </source>
</evidence>
<protein>
    <submittedName>
        <fullName evidence="10">Probable 2-oxoglutarate-dependent dioxygenase AOP1</fullName>
    </submittedName>
</protein>
<keyword evidence="4 7" id="KW-0560">Oxidoreductase</keyword>
<keyword evidence="2 7" id="KW-0479">Metal-binding</keyword>
<dbReference type="FunFam" id="2.60.120.330:FF:000022">
    <property type="entry name" value="Probable 2-oxoglutarate-dependent dioxygenase AOP1.2"/>
    <property type="match status" value="1"/>
</dbReference>
<dbReference type="PaxDb" id="3827-XP_004506878.1"/>